<dbReference type="AlphaFoldDB" id="A0A3N0GIC1"/>
<reference evidence="5 6" key="1">
    <citation type="submission" date="2018-11" db="EMBL/GenBank/DDBJ databases">
        <authorList>
            <person name="Li F."/>
        </authorList>
    </citation>
    <scope>NUCLEOTIDE SEQUENCE [LARGE SCALE GENOMIC DNA]</scope>
    <source>
        <strain evidence="5 6">Gsoil 818</strain>
    </source>
</reference>
<dbReference type="InterPro" id="IPR036388">
    <property type="entry name" value="WH-like_DNA-bd_sf"/>
</dbReference>
<comment type="caution">
    <text evidence="5">The sequence shown here is derived from an EMBL/GenBank/DDBJ whole genome shotgun (WGS) entry which is preliminary data.</text>
</comment>
<accession>A0A3N0GIC1</accession>
<evidence type="ECO:0000256" key="1">
    <source>
        <dbReference type="ARBA" id="ARBA00023015"/>
    </source>
</evidence>
<protein>
    <submittedName>
        <fullName evidence="5">Transcriptional regulator</fullName>
    </submittedName>
</protein>
<evidence type="ECO:0000313" key="5">
    <source>
        <dbReference type="EMBL" id="RNM11780.1"/>
    </source>
</evidence>
<dbReference type="SUPFAM" id="SSF46785">
    <property type="entry name" value="Winged helix' DNA-binding domain"/>
    <property type="match status" value="1"/>
</dbReference>
<dbReference type="RefSeq" id="WP_123225013.1">
    <property type="nucleotide sequence ID" value="NZ_RJSF01000047.1"/>
</dbReference>
<dbReference type="OrthoDB" id="9792527at2"/>
<keyword evidence="2" id="KW-0238">DNA-binding</keyword>
<gene>
    <name evidence="5" type="ORF">EFL26_21755</name>
</gene>
<proteinExistence type="predicted"/>
<keyword evidence="6" id="KW-1185">Reference proteome</keyword>
<dbReference type="Gene3D" id="1.10.10.10">
    <property type="entry name" value="Winged helix-like DNA-binding domain superfamily/Winged helix DNA-binding domain"/>
    <property type="match status" value="1"/>
</dbReference>
<dbReference type="InterPro" id="IPR036390">
    <property type="entry name" value="WH_DNA-bd_sf"/>
</dbReference>
<dbReference type="PANTHER" id="PTHR33204:SF18">
    <property type="entry name" value="TRANSCRIPTIONAL REGULATORY PROTEIN"/>
    <property type="match status" value="1"/>
</dbReference>
<evidence type="ECO:0000259" key="4">
    <source>
        <dbReference type="PROSITE" id="PS51118"/>
    </source>
</evidence>
<dbReference type="PANTHER" id="PTHR33204">
    <property type="entry name" value="TRANSCRIPTIONAL REGULATOR, MARR FAMILY"/>
    <property type="match status" value="1"/>
</dbReference>
<keyword evidence="1" id="KW-0805">Transcription regulation</keyword>
<evidence type="ECO:0000256" key="2">
    <source>
        <dbReference type="ARBA" id="ARBA00023125"/>
    </source>
</evidence>
<dbReference type="Pfam" id="PF01638">
    <property type="entry name" value="HxlR"/>
    <property type="match status" value="1"/>
</dbReference>
<evidence type="ECO:0000256" key="3">
    <source>
        <dbReference type="ARBA" id="ARBA00023163"/>
    </source>
</evidence>
<evidence type="ECO:0000313" key="6">
    <source>
        <dbReference type="Proteomes" id="UP000279994"/>
    </source>
</evidence>
<dbReference type="InterPro" id="IPR002577">
    <property type="entry name" value="HTH_HxlR"/>
</dbReference>
<dbReference type="Proteomes" id="UP000279994">
    <property type="component" value="Unassembled WGS sequence"/>
</dbReference>
<dbReference type="EMBL" id="RJSF01000047">
    <property type="protein sequence ID" value="RNM11780.1"/>
    <property type="molecule type" value="Genomic_DNA"/>
</dbReference>
<name>A0A3N0GIC1_9ACTN</name>
<keyword evidence="3" id="KW-0804">Transcription</keyword>
<dbReference type="PROSITE" id="PS51118">
    <property type="entry name" value="HTH_HXLR"/>
    <property type="match status" value="1"/>
</dbReference>
<feature type="domain" description="HTH hxlR-type" evidence="4">
    <location>
        <begin position="10"/>
        <end position="108"/>
    </location>
</feature>
<organism evidence="5 6">
    <name type="scientific">Nocardioides pocheonensis</name>
    <dbReference type="NCBI Taxonomy" id="661485"/>
    <lineage>
        <taxon>Bacteria</taxon>
        <taxon>Bacillati</taxon>
        <taxon>Actinomycetota</taxon>
        <taxon>Actinomycetes</taxon>
        <taxon>Propionibacteriales</taxon>
        <taxon>Nocardioidaceae</taxon>
        <taxon>Nocardioides</taxon>
    </lineage>
</organism>
<sequence length="118" mass="13473">MAQKRYGVDCATAAGLDLVGDRWTLLILRELSFGEQRFTDLQKALPGIASNLLAERLRDLSRRRLIEQRELQVPAARMVYALTPDGERVRPVLTALERFGMPYFRKAPRRQGVSEMGR</sequence>
<dbReference type="GO" id="GO:0003677">
    <property type="term" value="F:DNA binding"/>
    <property type="evidence" value="ECO:0007669"/>
    <property type="project" value="UniProtKB-KW"/>
</dbReference>